<keyword evidence="1" id="KW-0472">Membrane</keyword>
<evidence type="ECO:0000313" key="2">
    <source>
        <dbReference type="EMBL" id="MBD3325688.1"/>
    </source>
</evidence>
<name>A0A9D5JWU2_9BACT</name>
<feature type="transmembrane region" description="Helical" evidence="1">
    <location>
        <begin position="55"/>
        <end position="74"/>
    </location>
</feature>
<dbReference type="SUPFAM" id="SSF103473">
    <property type="entry name" value="MFS general substrate transporter"/>
    <property type="match status" value="1"/>
</dbReference>
<comment type="caution">
    <text evidence="2">The sequence shown here is derived from an EMBL/GenBank/DDBJ whole genome shotgun (WGS) entry which is preliminary data.</text>
</comment>
<dbReference type="EMBL" id="WJJP01000449">
    <property type="protein sequence ID" value="MBD3325688.1"/>
    <property type="molecule type" value="Genomic_DNA"/>
</dbReference>
<keyword evidence="1" id="KW-1133">Transmembrane helix</keyword>
<protein>
    <submittedName>
        <fullName evidence="2">MFS transporter</fullName>
    </submittedName>
</protein>
<dbReference type="InterPro" id="IPR036259">
    <property type="entry name" value="MFS_trans_sf"/>
</dbReference>
<dbReference type="AlphaFoldDB" id="A0A9D5JWU2"/>
<evidence type="ECO:0000256" key="1">
    <source>
        <dbReference type="SAM" id="Phobius"/>
    </source>
</evidence>
<evidence type="ECO:0000313" key="3">
    <source>
        <dbReference type="Proteomes" id="UP000649604"/>
    </source>
</evidence>
<dbReference type="Proteomes" id="UP000649604">
    <property type="component" value="Unassembled WGS sequence"/>
</dbReference>
<sequence>MAVDETKTIVAWSLYDWANSAFATTIMAGFFPIFFKQFWSTGVDPTVSTARLGMANSLSGIVVAALAPILGAIADKG</sequence>
<organism evidence="2 3">
    <name type="scientific">candidate division KSB3 bacterium</name>
    <dbReference type="NCBI Taxonomy" id="2044937"/>
    <lineage>
        <taxon>Bacteria</taxon>
        <taxon>candidate division KSB3</taxon>
    </lineage>
</organism>
<gene>
    <name evidence="2" type="ORF">GF339_13970</name>
</gene>
<accession>A0A9D5JWU2</accession>
<feature type="non-terminal residue" evidence="2">
    <location>
        <position position="77"/>
    </location>
</feature>
<reference evidence="2" key="1">
    <citation type="submission" date="2019-11" db="EMBL/GenBank/DDBJ databases">
        <title>Microbial mats filling the niche in hypersaline microbial mats.</title>
        <authorList>
            <person name="Wong H.L."/>
            <person name="Macleod F.I."/>
            <person name="White R.A. III"/>
            <person name="Burns B.P."/>
        </authorList>
    </citation>
    <scope>NUCLEOTIDE SEQUENCE</scope>
    <source>
        <strain evidence="2">Rbin_158</strain>
    </source>
</reference>
<keyword evidence="1" id="KW-0812">Transmembrane</keyword>
<feature type="transmembrane region" description="Helical" evidence="1">
    <location>
        <begin position="12"/>
        <end position="35"/>
    </location>
</feature>
<proteinExistence type="predicted"/>